<dbReference type="GO" id="GO:0005886">
    <property type="term" value="C:plasma membrane"/>
    <property type="evidence" value="ECO:0007669"/>
    <property type="project" value="TreeGrafter"/>
</dbReference>
<feature type="coiled-coil region" evidence="9">
    <location>
        <begin position="380"/>
        <end position="414"/>
    </location>
</feature>
<evidence type="ECO:0000313" key="13">
    <source>
        <dbReference type="Proteomes" id="UP000544127"/>
    </source>
</evidence>
<evidence type="ECO:0000313" key="12">
    <source>
        <dbReference type="EMBL" id="NWU92834.1"/>
    </source>
</evidence>
<evidence type="ECO:0000256" key="1">
    <source>
        <dbReference type="ARBA" id="ARBA00004141"/>
    </source>
</evidence>
<dbReference type="Pfam" id="PF00520">
    <property type="entry name" value="Ion_trans"/>
    <property type="match status" value="1"/>
</dbReference>
<protein>
    <submittedName>
        <fullName evidence="12">CNGA4 protein</fullName>
    </submittedName>
</protein>
<dbReference type="PROSITE" id="PS00889">
    <property type="entry name" value="CNMP_BINDING_2"/>
    <property type="match status" value="1"/>
</dbReference>
<dbReference type="GO" id="GO:0030553">
    <property type="term" value="F:cGMP binding"/>
    <property type="evidence" value="ECO:0007669"/>
    <property type="project" value="TreeGrafter"/>
</dbReference>
<dbReference type="CDD" id="cd00038">
    <property type="entry name" value="CAP_ED"/>
    <property type="match status" value="1"/>
</dbReference>
<evidence type="ECO:0000256" key="6">
    <source>
        <dbReference type="ARBA" id="ARBA00023136"/>
    </source>
</evidence>
<dbReference type="PANTHER" id="PTHR45638">
    <property type="entry name" value="CYCLIC NUCLEOTIDE-GATED CATION CHANNEL SUBUNIT A"/>
    <property type="match status" value="1"/>
</dbReference>
<dbReference type="PANTHER" id="PTHR45638:SF2">
    <property type="entry name" value="CYCLIC NUCLEOTIDE-GATED CATION CHANNEL ALPHA-4"/>
    <property type="match status" value="1"/>
</dbReference>
<feature type="non-terminal residue" evidence="12">
    <location>
        <position position="1"/>
    </location>
</feature>
<dbReference type="Gene3D" id="2.60.120.10">
    <property type="entry name" value="Jelly Rolls"/>
    <property type="match status" value="1"/>
</dbReference>
<dbReference type="Pfam" id="PF00027">
    <property type="entry name" value="cNMP_binding"/>
    <property type="match status" value="1"/>
</dbReference>
<keyword evidence="8" id="KW-0407">Ion channel</keyword>
<feature type="domain" description="Cyclic nucleotide-binding" evidence="11">
    <location>
        <begin position="250"/>
        <end position="355"/>
    </location>
</feature>
<keyword evidence="2" id="KW-0813">Transport</keyword>
<keyword evidence="13" id="KW-1185">Reference proteome</keyword>
<dbReference type="GO" id="GO:0005222">
    <property type="term" value="F:intracellularly cAMP-activated cation channel activity"/>
    <property type="evidence" value="ECO:0007669"/>
    <property type="project" value="TreeGrafter"/>
</dbReference>
<dbReference type="PROSITE" id="PS00888">
    <property type="entry name" value="CNMP_BINDING_1"/>
    <property type="match status" value="1"/>
</dbReference>
<dbReference type="GO" id="GO:0017071">
    <property type="term" value="C:intracellular cyclic nucleotide activated cation channel complex"/>
    <property type="evidence" value="ECO:0007669"/>
    <property type="project" value="TreeGrafter"/>
</dbReference>
<keyword evidence="9" id="KW-0175">Coiled coil</keyword>
<dbReference type="InterPro" id="IPR018490">
    <property type="entry name" value="cNMP-bd_dom_sf"/>
</dbReference>
<name>A0A7K6ASF1_UPUEP</name>
<dbReference type="GO" id="GO:0044877">
    <property type="term" value="F:protein-containing complex binding"/>
    <property type="evidence" value="ECO:0007669"/>
    <property type="project" value="TreeGrafter"/>
</dbReference>
<dbReference type="Proteomes" id="UP000544127">
    <property type="component" value="Unassembled WGS sequence"/>
</dbReference>
<keyword evidence="3 10" id="KW-0812">Transmembrane</keyword>
<keyword evidence="4 10" id="KW-1133">Transmembrane helix</keyword>
<reference evidence="12 13" key="1">
    <citation type="submission" date="2019-09" db="EMBL/GenBank/DDBJ databases">
        <title>Bird 10,000 Genomes (B10K) Project - Family phase.</title>
        <authorList>
            <person name="Zhang G."/>
        </authorList>
    </citation>
    <scope>NUCLEOTIDE SEQUENCE [LARGE SCALE GENOMIC DNA]</scope>
    <source>
        <strain evidence="12">B10K-DU-012-37</strain>
    </source>
</reference>
<keyword evidence="7" id="KW-1071">Ligand-gated ion channel</keyword>
<evidence type="ECO:0000256" key="10">
    <source>
        <dbReference type="SAM" id="Phobius"/>
    </source>
</evidence>
<gene>
    <name evidence="12" type="primary">Cnga4</name>
    <name evidence="12" type="ORF">UPUEPO_R09671</name>
</gene>
<evidence type="ECO:0000256" key="3">
    <source>
        <dbReference type="ARBA" id="ARBA00022692"/>
    </source>
</evidence>
<dbReference type="SUPFAM" id="SSF51206">
    <property type="entry name" value="cAMP-binding domain-like"/>
    <property type="match status" value="1"/>
</dbReference>
<evidence type="ECO:0000256" key="4">
    <source>
        <dbReference type="ARBA" id="ARBA00022989"/>
    </source>
</evidence>
<evidence type="ECO:0000256" key="2">
    <source>
        <dbReference type="ARBA" id="ARBA00022448"/>
    </source>
</evidence>
<proteinExistence type="predicted"/>
<dbReference type="OrthoDB" id="421226at2759"/>
<accession>A0A7K6ASF1</accession>
<dbReference type="AlphaFoldDB" id="A0A7K6ASF1"/>
<dbReference type="InterPro" id="IPR018488">
    <property type="entry name" value="cNMP-bd_CS"/>
</dbReference>
<feature type="transmembrane region" description="Helical" evidence="10">
    <location>
        <begin position="149"/>
        <end position="175"/>
    </location>
</feature>
<dbReference type="InterPro" id="IPR032406">
    <property type="entry name" value="CLZ_dom"/>
</dbReference>
<feature type="transmembrane region" description="Helical" evidence="10">
    <location>
        <begin position="79"/>
        <end position="100"/>
    </location>
</feature>
<dbReference type="SUPFAM" id="SSF81324">
    <property type="entry name" value="Voltage-gated potassium channels"/>
    <property type="match status" value="1"/>
</dbReference>
<dbReference type="Gene3D" id="1.20.5.300">
    <property type="match status" value="1"/>
</dbReference>
<dbReference type="PROSITE" id="PS50042">
    <property type="entry name" value="CNMP_BINDING_3"/>
    <property type="match status" value="1"/>
</dbReference>
<keyword evidence="5" id="KW-0406">Ion transport</keyword>
<evidence type="ECO:0000256" key="9">
    <source>
        <dbReference type="SAM" id="Coils"/>
    </source>
</evidence>
<dbReference type="InterPro" id="IPR014710">
    <property type="entry name" value="RmlC-like_jellyroll"/>
</dbReference>
<dbReference type="Gene3D" id="1.10.287.70">
    <property type="match status" value="1"/>
</dbReference>
<organism evidence="12 13">
    <name type="scientific">Upupa epops</name>
    <name type="common">Eurasian hoopoe</name>
    <dbReference type="NCBI Taxonomy" id="57439"/>
    <lineage>
        <taxon>Eukaryota</taxon>
        <taxon>Metazoa</taxon>
        <taxon>Chordata</taxon>
        <taxon>Craniata</taxon>
        <taxon>Vertebrata</taxon>
        <taxon>Euteleostomi</taxon>
        <taxon>Archelosauria</taxon>
        <taxon>Archosauria</taxon>
        <taxon>Dinosauria</taxon>
        <taxon>Saurischia</taxon>
        <taxon>Theropoda</taxon>
        <taxon>Coelurosauria</taxon>
        <taxon>Aves</taxon>
        <taxon>Neognathae</taxon>
        <taxon>Neoaves</taxon>
        <taxon>Telluraves</taxon>
        <taxon>Coraciimorphae</taxon>
        <taxon>Bucerotiformes</taxon>
        <taxon>Upupidae</taxon>
        <taxon>Upupa</taxon>
    </lineage>
</organism>
<evidence type="ECO:0000256" key="7">
    <source>
        <dbReference type="ARBA" id="ARBA00023286"/>
    </source>
</evidence>
<evidence type="ECO:0000256" key="5">
    <source>
        <dbReference type="ARBA" id="ARBA00023065"/>
    </source>
</evidence>
<dbReference type="EMBL" id="VZRI01004690">
    <property type="protein sequence ID" value="NWU92834.1"/>
    <property type="molecule type" value="Genomic_DNA"/>
</dbReference>
<dbReference type="SMART" id="SM00100">
    <property type="entry name" value="cNMP"/>
    <property type="match status" value="1"/>
</dbReference>
<dbReference type="GO" id="GO:0005223">
    <property type="term" value="F:intracellularly cGMP-activated cation channel activity"/>
    <property type="evidence" value="ECO:0007669"/>
    <property type="project" value="TreeGrafter"/>
</dbReference>
<evidence type="ECO:0000259" key="11">
    <source>
        <dbReference type="PROSITE" id="PS50042"/>
    </source>
</evidence>
<dbReference type="Pfam" id="PF16526">
    <property type="entry name" value="CLZ"/>
    <property type="match status" value="1"/>
</dbReference>
<keyword evidence="6 10" id="KW-0472">Membrane</keyword>
<comment type="subcellular location">
    <subcellularLocation>
        <location evidence="1">Membrane</location>
        <topology evidence="1">Multi-pass membrane protein</topology>
    </subcellularLocation>
</comment>
<comment type="caution">
    <text evidence="12">The sequence shown here is derived from an EMBL/GenBank/DDBJ whole genome shotgun (WGS) entry which is preliminary data.</text>
</comment>
<dbReference type="InterPro" id="IPR005821">
    <property type="entry name" value="Ion_trans_dom"/>
</dbReference>
<sequence>FLEDGALVQDLGRIRRRYLASTTFPWHLASLLPTELLALWPGAPSVPVLRANRCLRAPQLLEALERSETRSGYPNAVRLAKLSLCLLGAIHCYACLYFALSANLGLGTDAWVCPAGTSPLGSYLRSFYFATLVLATVGDTPVPRREEEFLFEAAGFLLAVLGIATVTGSVASLLANARAARATLHPDAEPLRRYLRAHGVGTGQAERWHRRLQAQRALPAEREVLRALPRALRAEVAGSVHLAALRRVGLFRGWHERVLRQLVLRLRPRALAPGEAVCQRGEVGTEMFFVRDGHLAVLGDGGQRLALLGQGSYFGEISLLDIKGNTSGNRRTADIVSVGYSQLFCLGKEQLAEVLAQEPRARATLRARGRQLLLATGKLDVGIEAAAEEAERRVAEMERALEGLRLRAARLLAQLEAGALRLALRVQRLEGRASRWPQRRGSGASGAR</sequence>
<dbReference type="InterPro" id="IPR000595">
    <property type="entry name" value="cNMP-bd_dom"/>
</dbReference>
<evidence type="ECO:0000256" key="8">
    <source>
        <dbReference type="ARBA" id="ARBA00023303"/>
    </source>
</evidence>
<feature type="non-terminal residue" evidence="12">
    <location>
        <position position="448"/>
    </location>
</feature>
<dbReference type="InterPro" id="IPR050866">
    <property type="entry name" value="CNG_cation_channel"/>
</dbReference>